<dbReference type="Pfam" id="PF01391">
    <property type="entry name" value="Collagen"/>
    <property type="match status" value="4"/>
</dbReference>
<keyword evidence="8" id="KW-0176">Collagen</keyword>
<sequence length="1568" mass="167546">ERNFPPPSLRLMSGMEKLMAPSFAHMSRHALCNDEQLGSVLSMTPFPRIPYLEIPKTSLREFLRGSGSELTHTGPYVHERAPKQDPPSPQRVYMGQGEDDSPFGSCTLDGQNYNDKDVWKPEPCQICVCDSGTVMCDEVICEDTSDCADPEIPDGECCPICPDGNAALKQCETQTESPQPPPVVPVGPGPVGPKGDPGPPGPPGRDGIPGENGLPGPPGPAGTPGTTNLGGGSFLSQMAYGSEKSSGPPVPGPPGPIGLRGVPGPPGAPGAQGFTGPAGEPGEPGAPGPMGTRGSPGPPGKNGEDGEIGKAGRPGERGAAGPQGARGFPGTPGLPGIKGHRMEPKESWALLDLREKLGLLESLEPLESWAPEDCLEREVDLVLLGLLVLVVMMGTLVVLDLLDPLALLVLPASLVVLVLREKLVLLEVVVLKATRDPVESLVTLALLDPPALLDLLDLMVLLVLKDLLVQSVLLVPLASLVLADLQGPLDPLVPQAPKETLVILDSRALKEKPVLKENLVQSDPRVWPDQGERREREELGVNLAELDLWGLQEDGVHLATVASLVQMALPDPWVPLVSVALMEQWELKEQPESQVALESQDCLDLSKRGMTGSPGSPGPDGKAGPSGTPGQDGSPGPPGPNGARGAPGVMGFPGPKGVDSHNLGRDSFCPGFSVCDSKLCRARRVNLERGEVLVPLVLWALLEKMGTSVLLVRLDLLGLLERKESRDSLVRLDSRAFQVLKAPLERLANLANRVFLVKWVLLVLPVQEATEVSLGSEEPLEQLAPLVLEEPLVLLVMMEQGVRLEQPEQREELDPLGCRECQENVALEECLAPEEIGYNPAPITPSLPHTAEPSVLDLENILGDGGPKGPEGVPGKDGLRGMTGQIGPPGPSGAPGEKGEPGAVGPLGMTGPRGAPVSFSGFHRNVSESRCDVIDAQASVERLEPLDLLALLDLLELMVNLVLKERQEPQDPKVMLVLLDQLDPSDPLGHRDLLVLLDPKEHVVEQDLRVLQVSLVLPEELDPQAPLVLLDPLDPPGLLVKRDREDLAVKRVQLGVLERLELPDPRAPLERRVTWDLMDLLVWLEFLDPLVSSVLVVLLDCRDREEREAPQGCQDPLATLETMVLPAETDPLDLRVIVESLGTVVLLEHLGPLELQVRWVHQESQEIVERQVPLVLEVRLVLLVLLVLCLIEFGPAGVRGDKGEAGEAGDRGMKGHRGLSGMPGVPGPPGPPGDIGPAGPTGTAGPRGPSGSNGSPGKDGMNGIPGPVGPPGPRGRNGEMGPAGAPGSPGPPGPPGPSGFVEPFVPMPQPEKGPDPMRGGYRADDAHVVDRDTEVDTNLKSLSQKIESMQSPEGSKKNPVRMCRDLSMCNSDRKSGFYWVDPNQGSPLDAIEVFCNMETGETCVNPNQADIPMKNWYISKNLREKKHVWFGESMPNGFQFQYGSEGSDPEDVSIQLTFMRLMSNRASQNLTYHCKNSIAYMDAASGNLKKALMLQGSNDIEIRAEGNSRFTYKVRQDGCTSHTGTWGKTVIEYKTSKTSRLPIIDIAPMDIGAPDQEFGVEVGPVCFL</sequence>
<evidence type="ECO:0000256" key="5">
    <source>
        <dbReference type="ARBA" id="ARBA00022729"/>
    </source>
</evidence>
<feature type="compositionally biased region" description="Low complexity" evidence="12">
    <location>
        <begin position="625"/>
        <end position="634"/>
    </location>
</feature>
<keyword evidence="5" id="KW-0732">Signal</keyword>
<keyword evidence="7" id="KW-0106">Calcium</keyword>
<evidence type="ECO:0000256" key="11">
    <source>
        <dbReference type="ARBA" id="ARBA00023278"/>
    </source>
</evidence>
<dbReference type="GO" id="GO:0005201">
    <property type="term" value="F:extracellular matrix structural constituent"/>
    <property type="evidence" value="ECO:0007669"/>
    <property type="project" value="InterPro"/>
</dbReference>
<keyword evidence="11" id="KW-0379">Hydroxylation</keyword>
<feature type="region of interest" description="Disordered" evidence="12">
    <location>
        <begin position="863"/>
        <end position="903"/>
    </location>
</feature>
<dbReference type="InterPro" id="IPR008160">
    <property type="entry name" value="Collagen"/>
</dbReference>
<feature type="compositionally biased region" description="Pro residues" evidence="12">
    <location>
        <begin position="1225"/>
        <end position="1234"/>
    </location>
</feature>
<reference evidence="15 16" key="1">
    <citation type="journal article" date="2019" name="Sci. Data">
        <title>Hybrid genome assembly and annotation of Danionella translucida.</title>
        <authorList>
            <person name="Kadobianskyi M."/>
            <person name="Schulze L."/>
            <person name="Schuelke M."/>
            <person name="Judkewitz B."/>
        </authorList>
    </citation>
    <scope>NUCLEOTIDE SEQUENCE [LARGE SCALE GENOMIC DNA]</scope>
    <source>
        <strain evidence="15 16">Bolton</strain>
    </source>
</reference>
<evidence type="ECO:0000256" key="4">
    <source>
        <dbReference type="ARBA" id="ARBA00022723"/>
    </source>
</evidence>
<dbReference type="OrthoDB" id="8939548at2759"/>
<gene>
    <name evidence="15" type="ORF">DNTS_028837</name>
</gene>
<comment type="caution">
    <text evidence="15">The sequence shown here is derived from an EMBL/GenBank/DDBJ whole genome shotgun (WGS) entry which is preliminary data.</text>
</comment>
<dbReference type="InterPro" id="IPR000885">
    <property type="entry name" value="Fib_collagen_C"/>
</dbReference>
<feature type="region of interest" description="Disordered" evidence="12">
    <location>
        <begin position="70"/>
        <end position="108"/>
    </location>
</feature>
<keyword evidence="6" id="KW-0677">Repeat</keyword>
<dbReference type="Gene3D" id="2.60.120.1000">
    <property type="match status" value="1"/>
</dbReference>
<proteinExistence type="predicted"/>
<feature type="region of interest" description="Disordered" evidence="12">
    <location>
        <begin position="1199"/>
        <end position="1320"/>
    </location>
</feature>
<name>A0A553QFB6_9TELE</name>
<evidence type="ECO:0000256" key="2">
    <source>
        <dbReference type="ARBA" id="ARBA00022525"/>
    </source>
</evidence>
<evidence type="ECO:0000256" key="10">
    <source>
        <dbReference type="ARBA" id="ARBA00023180"/>
    </source>
</evidence>
<dbReference type="PROSITE" id="PS51461">
    <property type="entry name" value="NC1_FIB"/>
    <property type="match status" value="1"/>
</dbReference>
<dbReference type="Gene3D" id="2.10.70.10">
    <property type="entry name" value="Complement Module, domain 1"/>
    <property type="match status" value="1"/>
</dbReference>
<feature type="compositionally biased region" description="Low complexity" evidence="12">
    <location>
        <begin position="317"/>
        <end position="329"/>
    </location>
</feature>
<feature type="compositionally biased region" description="Low complexity" evidence="12">
    <location>
        <begin position="205"/>
        <end position="214"/>
    </location>
</feature>
<feature type="compositionally biased region" description="Pro residues" evidence="12">
    <location>
        <begin position="178"/>
        <end position="203"/>
    </location>
</feature>
<dbReference type="Pfam" id="PF00093">
    <property type="entry name" value="VWC"/>
    <property type="match status" value="1"/>
</dbReference>
<evidence type="ECO:0008006" key="17">
    <source>
        <dbReference type="Google" id="ProtNLM"/>
    </source>
</evidence>
<keyword evidence="3" id="KW-0272">Extracellular matrix</keyword>
<dbReference type="PANTHER" id="PTHR24637">
    <property type="entry name" value="COLLAGEN"/>
    <property type="match status" value="1"/>
</dbReference>
<evidence type="ECO:0000256" key="7">
    <source>
        <dbReference type="ARBA" id="ARBA00022837"/>
    </source>
</evidence>
<feature type="compositionally biased region" description="Low complexity" evidence="12">
    <location>
        <begin position="1235"/>
        <end position="1265"/>
    </location>
</feature>
<evidence type="ECO:0000259" key="13">
    <source>
        <dbReference type="PROSITE" id="PS50184"/>
    </source>
</evidence>
<evidence type="ECO:0000256" key="1">
    <source>
        <dbReference type="ARBA" id="ARBA00004613"/>
    </source>
</evidence>
<dbReference type="Pfam" id="PF01410">
    <property type="entry name" value="COLFI"/>
    <property type="match status" value="1"/>
</dbReference>
<evidence type="ECO:0000256" key="12">
    <source>
        <dbReference type="SAM" id="MobiDB-lite"/>
    </source>
</evidence>
<dbReference type="PROSITE" id="PS01208">
    <property type="entry name" value="VWFC_1"/>
    <property type="match status" value="1"/>
</dbReference>
<accession>A0A553QFB6</accession>
<dbReference type="Proteomes" id="UP000316079">
    <property type="component" value="Unassembled WGS sequence"/>
</dbReference>
<organism evidence="15 16">
    <name type="scientific">Danionella cerebrum</name>
    <dbReference type="NCBI Taxonomy" id="2873325"/>
    <lineage>
        <taxon>Eukaryota</taxon>
        <taxon>Metazoa</taxon>
        <taxon>Chordata</taxon>
        <taxon>Craniata</taxon>
        <taxon>Vertebrata</taxon>
        <taxon>Euteleostomi</taxon>
        <taxon>Actinopterygii</taxon>
        <taxon>Neopterygii</taxon>
        <taxon>Teleostei</taxon>
        <taxon>Ostariophysi</taxon>
        <taxon>Cypriniformes</taxon>
        <taxon>Danionidae</taxon>
        <taxon>Danioninae</taxon>
        <taxon>Danionella</taxon>
    </lineage>
</organism>
<feature type="compositionally biased region" description="Basic and acidic residues" evidence="12">
    <location>
        <begin position="302"/>
        <end position="316"/>
    </location>
</feature>
<evidence type="ECO:0000313" key="15">
    <source>
        <dbReference type="EMBL" id="TRY88616.1"/>
    </source>
</evidence>
<dbReference type="SMART" id="SM00038">
    <property type="entry name" value="COLFI"/>
    <property type="match status" value="1"/>
</dbReference>
<keyword evidence="10" id="KW-0325">Glycoprotein</keyword>
<dbReference type="GO" id="GO:0046872">
    <property type="term" value="F:metal ion binding"/>
    <property type="evidence" value="ECO:0007669"/>
    <property type="project" value="UniProtKB-KW"/>
</dbReference>
<evidence type="ECO:0000313" key="16">
    <source>
        <dbReference type="Proteomes" id="UP000316079"/>
    </source>
</evidence>
<feature type="non-terminal residue" evidence="15">
    <location>
        <position position="1"/>
    </location>
</feature>
<comment type="subcellular location">
    <subcellularLocation>
        <location evidence="1">Secreted</location>
    </subcellularLocation>
</comment>
<dbReference type="PANTHER" id="PTHR24637:SF421">
    <property type="entry name" value="CUTICLE COLLAGEN DPY-2"/>
    <property type="match status" value="1"/>
</dbReference>
<evidence type="ECO:0000256" key="9">
    <source>
        <dbReference type="ARBA" id="ARBA00023157"/>
    </source>
</evidence>
<feature type="compositionally biased region" description="Basic and acidic residues" evidence="12">
    <location>
        <begin position="1199"/>
        <end position="1213"/>
    </location>
</feature>
<evidence type="ECO:0000256" key="8">
    <source>
        <dbReference type="ARBA" id="ARBA00023119"/>
    </source>
</evidence>
<dbReference type="GO" id="GO:0005576">
    <property type="term" value="C:extracellular region"/>
    <property type="evidence" value="ECO:0007669"/>
    <property type="project" value="UniProtKB-SubCell"/>
</dbReference>
<dbReference type="PROSITE" id="PS50184">
    <property type="entry name" value="VWFC_2"/>
    <property type="match status" value="1"/>
</dbReference>
<feature type="domain" description="VWFC" evidence="13">
    <location>
        <begin position="104"/>
        <end position="162"/>
    </location>
</feature>
<keyword evidence="16" id="KW-1185">Reference proteome</keyword>
<dbReference type="SUPFAM" id="SSF57603">
    <property type="entry name" value="FnI-like domain"/>
    <property type="match status" value="1"/>
</dbReference>
<feature type="compositionally biased region" description="Low complexity" evidence="12">
    <location>
        <begin position="269"/>
        <end position="283"/>
    </location>
</feature>
<evidence type="ECO:0000259" key="14">
    <source>
        <dbReference type="PROSITE" id="PS51461"/>
    </source>
</evidence>
<dbReference type="FunFam" id="2.60.120.1000:FF:000001">
    <property type="entry name" value="Collagen alpha-1 type I chain"/>
    <property type="match status" value="1"/>
</dbReference>
<dbReference type="InterPro" id="IPR001007">
    <property type="entry name" value="VWF_dom"/>
</dbReference>
<keyword evidence="2" id="KW-0964">Secreted</keyword>
<evidence type="ECO:0000256" key="6">
    <source>
        <dbReference type="ARBA" id="ARBA00022737"/>
    </source>
</evidence>
<dbReference type="EMBL" id="SRMA01026031">
    <property type="protein sequence ID" value="TRY88616.1"/>
    <property type="molecule type" value="Genomic_DNA"/>
</dbReference>
<evidence type="ECO:0000256" key="3">
    <source>
        <dbReference type="ARBA" id="ARBA00022530"/>
    </source>
</evidence>
<dbReference type="GO" id="GO:0005581">
    <property type="term" value="C:collagen trimer"/>
    <property type="evidence" value="ECO:0007669"/>
    <property type="project" value="UniProtKB-KW"/>
</dbReference>
<feature type="domain" description="Fibrillar collagen NC1" evidence="14">
    <location>
        <begin position="1333"/>
        <end position="1568"/>
    </location>
</feature>
<keyword evidence="4" id="KW-0479">Metal-binding</keyword>
<feature type="region of interest" description="Disordered" evidence="12">
    <location>
        <begin position="605"/>
        <end position="657"/>
    </location>
</feature>
<protein>
    <recommendedName>
        <fullName evidence="17">Fibrillar collagen NC1 domain-containing protein</fullName>
    </recommendedName>
</protein>
<feature type="region of interest" description="Disordered" evidence="12">
    <location>
        <begin position="172"/>
        <end position="341"/>
    </location>
</feature>
<keyword evidence="9" id="KW-1015">Disulfide bond</keyword>
<feature type="compositionally biased region" description="Pro residues" evidence="12">
    <location>
        <begin position="1288"/>
        <end position="1297"/>
    </location>
</feature>
<dbReference type="FunFam" id="2.10.70.10:FF:000013">
    <property type="entry name" value="Collagen, type I, alpha 1"/>
    <property type="match status" value="1"/>
</dbReference>
<dbReference type="SMART" id="SM00214">
    <property type="entry name" value="VWC"/>
    <property type="match status" value="1"/>
</dbReference>